<dbReference type="EMBL" id="JACJTB010000003">
    <property type="protein sequence ID" value="MBD2593580.1"/>
    <property type="molecule type" value="Genomic_DNA"/>
</dbReference>
<dbReference type="Gene3D" id="3.20.20.70">
    <property type="entry name" value="Aldolase class I"/>
    <property type="match status" value="1"/>
</dbReference>
<keyword evidence="5" id="KW-1185">Reference proteome</keyword>
<dbReference type="PANTHER" id="PTHR46558">
    <property type="entry name" value="TRACRIPTIONAL REGULATORY PROTEIN-RELATED-RELATED"/>
    <property type="match status" value="1"/>
</dbReference>
<feature type="domain" description="Pyruvate carboxyltransferase" evidence="3">
    <location>
        <begin position="1"/>
        <end position="133"/>
    </location>
</feature>
<name>A0ABR8FQ49_9NOSO</name>
<dbReference type="Proteomes" id="UP000603457">
    <property type="component" value="Unassembled WGS sequence"/>
</dbReference>
<evidence type="ECO:0000259" key="2">
    <source>
        <dbReference type="PROSITE" id="PS50943"/>
    </source>
</evidence>
<dbReference type="InterPro" id="IPR001387">
    <property type="entry name" value="Cro/C1-type_HTH"/>
</dbReference>
<evidence type="ECO:0000256" key="1">
    <source>
        <dbReference type="ARBA" id="ARBA00023125"/>
    </source>
</evidence>
<evidence type="ECO:0000313" key="5">
    <source>
        <dbReference type="Proteomes" id="UP000603457"/>
    </source>
</evidence>
<proteinExistence type="predicted"/>
<accession>A0ABR8FQ49</accession>
<reference evidence="4 5" key="1">
    <citation type="journal article" date="2020" name="ISME J.">
        <title>Comparative genomics reveals insights into cyanobacterial evolution and habitat adaptation.</title>
        <authorList>
            <person name="Chen M.Y."/>
            <person name="Teng W.K."/>
            <person name="Zhao L."/>
            <person name="Hu C.X."/>
            <person name="Zhou Y.K."/>
            <person name="Han B.P."/>
            <person name="Song L.R."/>
            <person name="Shu W.S."/>
        </authorList>
    </citation>
    <scope>NUCLEOTIDE SEQUENCE [LARGE SCALE GENOMIC DNA]</scope>
    <source>
        <strain evidence="4 5">FACHB-130</strain>
    </source>
</reference>
<dbReference type="PANTHER" id="PTHR46558:SF4">
    <property type="entry name" value="DNA-BIDING PHAGE PROTEIN"/>
    <property type="match status" value="1"/>
</dbReference>
<dbReference type="InterPro" id="IPR010982">
    <property type="entry name" value="Lambda_DNA-bd_dom_sf"/>
</dbReference>
<feature type="domain" description="HTH cro/C1-type" evidence="2">
    <location>
        <begin position="11"/>
        <end position="65"/>
    </location>
</feature>
<dbReference type="CDD" id="cd00093">
    <property type="entry name" value="HTH_XRE"/>
    <property type="match status" value="1"/>
</dbReference>
<dbReference type="Gene3D" id="1.10.260.40">
    <property type="entry name" value="lambda repressor-like DNA-binding domains"/>
    <property type="match status" value="1"/>
</dbReference>
<protein>
    <submittedName>
        <fullName evidence="4">Helix-turn-helix domain-containing protein</fullName>
    </submittedName>
</protein>
<evidence type="ECO:0000259" key="3">
    <source>
        <dbReference type="PROSITE" id="PS50991"/>
    </source>
</evidence>
<dbReference type="InterPro" id="IPR000891">
    <property type="entry name" value="PYR_CT"/>
</dbReference>
<dbReference type="SMART" id="SM00530">
    <property type="entry name" value="HTH_XRE"/>
    <property type="match status" value="1"/>
</dbReference>
<organism evidence="4 5">
    <name type="scientific">Nostoc spongiaeforme FACHB-130</name>
    <dbReference type="NCBI Taxonomy" id="1357510"/>
    <lineage>
        <taxon>Bacteria</taxon>
        <taxon>Bacillati</taxon>
        <taxon>Cyanobacteriota</taxon>
        <taxon>Cyanophyceae</taxon>
        <taxon>Nostocales</taxon>
        <taxon>Nostocaceae</taxon>
        <taxon>Nostoc</taxon>
    </lineage>
</organism>
<keyword evidence="1" id="KW-0238">DNA-binding</keyword>
<evidence type="ECO:0000313" key="4">
    <source>
        <dbReference type="EMBL" id="MBD2593580.1"/>
    </source>
</evidence>
<dbReference type="Pfam" id="PF00682">
    <property type="entry name" value="HMGL-like"/>
    <property type="match status" value="1"/>
</dbReference>
<dbReference type="PROSITE" id="PS50991">
    <property type="entry name" value="PYR_CT"/>
    <property type="match status" value="1"/>
</dbReference>
<gene>
    <name evidence="4" type="ORF">H6G74_04450</name>
</gene>
<dbReference type="SUPFAM" id="SSF51569">
    <property type="entry name" value="Aldolase"/>
    <property type="match status" value="1"/>
</dbReference>
<dbReference type="SUPFAM" id="SSF47413">
    <property type="entry name" value="lambda repressor-like DNA-binding domains"/>
    <property type="match status" value="1"/>
</dbReference>
<dbReference type="Pfam" id="PF01381">
    <property type="entry name" value="HTH_3"/>
    <property type="match status" value="1"/>
</dbReference>
<sequence length="151" mass="16418">MKMDMNLCNNLKSIRTRLGMSQQDLADMAGVSRQSISGVESGEHAPSVGMSLRLAKALGCKVEDLFWFEEELADNFEQTMTNSSVAVEVGSLSVNITVNGIGDRTDNAALSEILMTLKHIYDIRTGIVQNGCGNCLSYLLKLSSSQLPLEK</sequence>
<comment type="caution">
    <text evidence="4">The sequence shown here is derived from an EMBL/GenBank/DDBJ whole genome shotgun (WGS) entry which is preliminary data.</text>
</comment>
<dbReference type="InterPro" id="IPR013785">
    <property type="entry name" value="Aldolase_TIM"/>
</dbReference>
<dbReference type="PROSITE" id="PS50943">
    <property type="entry name" value="HTH_CROC1"/>
    <property type="match status" value="1"/>
</dbReference>